<evidence type="ECO:0000256" key="1">
    <source>
        <dbReference type="SAM" id="Coils"/>
    </source>
</evidence>
<reference evidence="3" key="1">
    <citation type="journal article" date="2019" name="Int. J. Syst. Evol. Microbiol.">
        <title>The Global Catalogue of Microorganisms (GCM) 10K type strain sequencing project: providing services to taxonomists for standard genome sequencing and annotation.</title>
        <authorList>
            <consortium name="The Broad Institute Genomics Platform"/>
            <consortium name="The Broad Institute Genome Sequencing Center for Infectious Disease"/>
            <person name="Wu L."/>
            <person name="Ma J."/>
        </authorList>
    </citation>
    <scope>NUCLEOTIDE SEQUENCE [LARGE SCALE GENOMIC DNA]</scope>
    <source>
        <strain evidence="3">JCM 11590</strain>
    </source>
</reference>
<name>A0ABQ2CU70_9GAMM</name>
<dbReference type="RefSeq" id="WP_188636911.1">
    <property type="nucleotide sequence ID" value="NZ_BMNN01000006.1"/>
</dbReference>
<organism evidence="2 3">
    <name type="scientific">Halopseudomonas pertucinogena</name>
    <dbReference type="NCBI Taxonomy" id="86175"/>
    <lineage>
        <taxon>Bacteria</taxon>
        <taxon>Pseudomonadati</taxon>
        <taxon>Pseudomonadota</taxon>
        <taxon>Gammaproteobacteria</taxon>
        <taxon>Pseudomonadales</taxon>
        <taxon>Pseudomonadaceae</taxon>
        <taxon>Halopseudomonas</taxon>
    </lineage>
</organism>
<feature type="coiled-coil region" evidence="1">
    <location>
        <begin position="207"/>
        <end position="260"/>
    </location>
</feature>
<accession>A0ABQ2CU70</accession>
<keyword evidence="3" id="KW-1185">Reference proteome</keyword>
<evidence type="ECO:0000313" key="2">
    <source>
        <dbReference type="EMBL" id="GGJ06366.1"/>
    </source>
</evidence>
<sequence>MQTLSSDQIAQLAAAIIATAETLGQTMSANAAQLMAQDLAEHPADHVAAALRACRRELTGRLTLAAILERTQAADGRPGRDEAWAIALASADEFNTVVMTDEIRQAMGVAAPILEAGDKVGARMAFLSAYDRLVTDARAEKRQTNWTVSLGFDPDLRARAIEDAVRLKQLPRHVADQELARLSYDAPPSADGLAIAGLLTGKVARPSEENRERFQQLKQHIEEAEEARLQREAAERDARIAEFEKRRAQALSELEKREGARA</sequence>
<dbReference type="EMBL" id="BMNN01000006">
    <property type="protein sequence ID" value="GGJ06366.1"/>
    <property type="molecule type" value="Genomic_DNA"/>
</dbReference>
<evidence type="ECO:0000313" key="3">
    <source>
        <dbReference type="Proteomes" id="UP000633263"/>
    </source>
</evidence>
<protein>
    <submittedName>
        <fullName evidence="2">Uncharacterized protein</fullName>
    </submittedName>
</protein>
<keyword evidence="1" id="KW-0175">Coiled coil</keyword>
<proteinExistence type="predicted"/>
<dbReference type="Proteomes" id="UP000633263">
    <property type="component" value="Unassembled WGS sequence"/>
</dbReference>
<comment type="caution">
    <text evidence="2">The sequence shown here is derived from an EMBL/GenBank/DDBJ whole genome shotgun (WGS) entry which is preliminary data.</text>
</comment>
<gene>
    <name evidence="2" type="ORF">GCM10009083_24180</name>
</gene>